<keyword evidence="6" id="KW-1185">Reference proteome</keyword>
<keyword evidence="5" id="KW-0418">Kinase</keyword>
<evidence type="ECO:0000256" key="3">
    <source>
        <dbReference type="ARBA" id="ARBA00022553"/>
    </source>
</evidence>
<evidence type="ECO:0000259" key="4">
    <source>
        <dbReference type="PROSITE" id="PS50109"/>
    </source>
</evidence>
<protein>
    <recommendedName>
        <fullName evidence="2">histidine kinase</fullName>
        <ecNumber evidence="2">2.7.13.3</ecNumber>
    </recommendedName>
</protein>
<dbReference type="Proteomes" id="UP001320119">
    <property type="component" value="Chromosome"/>
</dbReference>
<name>A0AAN1WIE3_9GAMM</name>
<reference evidence="5 6" key="1">
    <citation type="journal article" date="2022" name="IScience">
        <title>An ultrasensitive nanofiber-based assay for enzymatic hydrolysis and deep-sea microbial degradation of cellulose.</title>
        <authorList>
            <person name="Tsudome M."/>
            <person name="Tachioka M."/>
            <person name="Miyazaki M."/>
            <person name="Uchimura K."/>
            <person name="Tsuda M."/>
            <person name="Takaki Y."/>
            <person name="Deguchi S."/>
        </authorList>
    </citation>
    <scope>NUCLEOTIDE SEQUENCE [LARGE SCALE GENOMIC DNA]</scope>
    <source>
        <strain evidence="5 6">GE09</strain>
    </source>
</reference>
<dbReference type="GO" id="GO:0000155">
    <property type="term" value="F:phosphorelay sensor kinase activity"/>
    <property type="evidence" value="ECO:0007669"/>
    <property type="project" value="InterPro"/>
</dbReference>
<dbReference type="Gene3D" id="1.10.287.130">
    <property type="match status" value="1"/>
</dbReference>
<sequence length="321" mass="35247">MSDVNYKAAYERQKKARALAEELLENRSRELYEANQSLQYAYNKLKNQKAQILHQEKLASIGQLSAGVAHEINNPAGYVKSNLNTLKGYSQDLVNFYSAVNELFSSYCASLPGGICSAESQKLIAQFEELKGVHDIKFLLADIADIVDESHDGIKRIEGIVRGLKDFSRPDEPEPQTVNLVSCLENTIKLVSNQVKHKLNITFEHEGQLFIKGQQGSLSQVFLNLIVNASHAVADDGHLKIKANSAEGFAMLHFIDDGCGMDTQTQLKVFEPFFTTKAQGVGTGLGLSISHGIIKKHGGLISVSSELGQGTEFIIQLPLDV</sequence>
<keyword evidence="5" id="KW-0808">Transferase</keyword>
<accession>A0AAN1WIE3</accession>
<dbReference type="SMART" id="SM00387">
    <property type="entry name" value="HATPase_c"/>
    <property type="match status" value="1"/>
</dbReference>
<dbReference type="RefSeq" id="WP_236982364.1">
    <property type="nucleotide sequence ID" value="NZ_AP023086.1"/>
</dbReference>
<dbReference type="PANTHER" id="PTHR43065">
    <property type="entry name" value="SENSOR HISTIDINE KINASE"/>
    <property type="match status" value="1"/>
</dbReference>
<dbReference type="InterPro" id="IPR003661">
    <property type="entry name" value="HisK_dim/P_dom"/>
</dbReference>
<comment type="catalytic activity">
    <reaction evidence="1">
        <text>ATP + protein L-histidine = ADP + protein N-phospho-L-histidine.</text>
        <dbReference type="EC" id="2.7.13.3"/>
    </reaction>
</comment>
<dbReference type="InterPro" id="IPR005467">
    <property type="entry name" value="His_kinase_dom"/>
</dbReference>
<keyword evidence="3" id="KW-0597">Phosphoprotein</keyword>
<dbReference type="SUPFAM" id="SSF55874">
    <property type="entry name" value="ATPase domain of HSP90 chaperone/DNA topoisomerase II/histidine kinase"/>
    <property type="match status" value="1"/>
</dbReference>
<evidence type="ECO:0000256" key="2">
    <source>
        <dbReference type="ARBA" id="ARBA00012438"/>
    </source>
</evidence>
<evidence type="ECO:0000256" key="1">
    <source>
        <dbReference type="ARBA" id="ARBA00000085"/>
    </source>
</evidence>
<proteinExistence type="predicted"/>
<dbReference type="KEGG" id="marq:MARGE09_P2382"/>
<dbReference type="CDD" id="cd00082">
    <property type="entry name" value="HisKA"/>
    <property type="match status" value="1"/>
</dbReference>
<gene>
    <name evidence="5" type="ORF">MARGE09_P2382</name>
</gene>
<evidence type="ECO:0000313" key="6">
    <source>
        <dbReference type="Proteomes" id="UP001320119"/>
    </source>
</evidence>
<dbReference type="AlphaFoldDB" id="A0AAN1WIE3"/>
<feature type="domain" description="Histidine kinase" evidence="4">
    <location>
        <begin position="67"/>
        <end position="321"/>
    </location>
</feature>
<dbReference type="EMBL" id="AP023086">
    <property type="protein sequence ID" value="BCD98181.1"/>
    <property type="molecule type" value="Genomic_DNA"/>
</dbReference>
<dbReference type="InterPro" id="IPR003594">
    <property type="entry name" value="HATPase_dom"/>
</dbReference>
<dbReference type="InterPro" id="IPR036890">
    <property type="entry name" value="HATPase_C_sf"/>
</dbReference>
<evidence type="ECO:0000313" key="5">
    <source>
        <dbReference type="EMBL" id="BCD98181.1"/>
    </source>
</evidence>
<dbReference type="PRINTS" id="PR00344">
    <property type="entry name" value="BCTRLSENSOR"/>
</dbReference>
<dbReference type="EC" id="2.7.13.3" evidence="2"/>
<dbReference type="Pfam" id="PF02518">
    <property type="entry name" value="HATPase_c"/>
    <property type="match status" value="1"/>
</dbReference>
<dbReference type="InterPro" id="IPR004358">
    <property type="entry name" value="Sig_transdc_His_kin-like_C"/>
</dbReference>
<dbReference type="PANTHER" id="PTHR43065:SF50">
    <property type="entry name" value="HISTIDINE KINASE"/>
    <property type="match status" value="1"/>
</dbReference>
<dbReference type="PROSITE" id="PS50109">
    <property type="entry name" value="HIS_KIN"/>
    <property type="match status" value="1"/>
</dbReference>
<dbReference type="Gene3D" id="3.30.565.10">
    <property type="entry name" value="Histidine kinase-like ATPase, C-terminal domain"/>
    <property type="match status" value="1"/>
</dbReference>
<organism evidence="5 6">
    <name type="scientific">Marinagarivorans cellulosilyticus</name>
    <dbReference type="NCBI Taxonomy" id="2721545"/>
    <lineage>
        <taxon>Bacteria</taxon>
        <taxon>Pseudomonadati</taxon>
        <taxon>Pseudomonadota</taxon>
        <taxon>Gammaproteobacteria</taxon>
        <taxon>Cellvibrionales</taxon>
        <taxon>Cellvibrionaceae</taxon>
        <taxon>Marinagarivorans</taxon>
    </lineage>
</organism>